<comment type="caution">
    <text evidence="13">The sequence shown here is derived from an EMBL/GenBank/DDBJ whole genome shotgun (WGS) entry which is preliminary data.</text>
</comment>
<keyword evidence="4 10" id="KW-0479">Metal-binding</keyword>
<dbReference type="GO" id="GO:0000151">
    <property type="term" value="C:ubiquitin ligase complex"/>
    <property type="evidence" value="ECO:0007669"/>
    <property type="project" value="TreeGrafter"/>
</dbReference>
<dbReference type="Proteomes" id="UP001157974">
    <property type="component" value="Unassembled WGS sequence"/>
</dbReference>
<evidence type="ECO:0000259" key="12">
    <source>
        <dbReference type="PROSITE" id="PS51157"/>
    </source>
</evidence>
<dbReference type="GO" id="GO:0005737">
    <property type="term" value="C:cytoplasm"/>
    <property type="evidence" value="ECO:0007669"/>
    <property type="project" value="TreeGrafter"/>
</dbReference>
<feature type="compositionally biased region" description="Polar residues" evidence="11">
    <location>
        <begin position="1014"/>
        <end position="1026"/>
    </location>
</feature>
<dbReference type="Pfam" id="PF18995">
    <property type="entry name" value="PRT6_C"/>
    <property type="match status" value="1"/>
</dbReference>
<dbReference type="GO" id="GO:0008270">
    <property type="term" value="F:zinc ion binding"/>
    <property type="evidence" value="ECO:0007669"/>
    <property type="project" value="UniProtKB-UniRule"/>
</dbReference>
<sequence>MDWRSRITDLLGQVREAEVPREVLNVVLDADERVEFDVAFFQEKAGDGLSRACGTTWKQGELAYLCNTCGQDPTCAVCIPCFRDGDHENHDYAMIKTNGGCCDCGDIQAWARSGFCSQHVGTSTTSEDVSSAMPEDFKERLTFAVSEAAEKAIELGENGRTKDAEALLDWLASIARYGDGFRRVISVKLGEQPSRGGGTSEERNSLLRRLLRLQTAQRKQDSLDRILDALFFDLLVDFCFRSSLLREIVYTYESPSFARRTAQREDARHNSTDEYGVLQVSDSDDEESEDKFVLQHFSCQILTVPGLVPEMIQEGGILDVVIHTLSRMYNDSYRKFCSDNDLIDLETQRQEMRDLVLRQEQPFMDLNYLLRHQAVASHLVHKRKDLLREIVSILASLQSMGSMMRGVSRPPHTEDEKRIAALIPAECQMLAVVELLVTGFELNPPDAEDADASRKEALQIVFDPLCEWLVKTSIEDEPAPLPGQEKSPVLVLPLHRLFSLFMNALMRKQYEVKPIFQTLIGDVGSEEFSAQVLSLIRHPLLLKQAVSAGLSDGTRAIPKIFELWTSNWYRWVTDLDVNLLQFCLAATGPLQFEQAAFQCLMGQDGFSKKIWEDEKARRSLEHCMMFIMQVLLERTGTGYTNRDQIRHEVLHILFARDCSYSTIIEGVSKHGVLDIDGRQEFGETPQIIAEVVREVAGFRPPRGTSQGYFRVKDTEWRHYNLFNVLALPRSREESTIRFREVLGRRLKKGESSEMFNLTNLPLYEGLRGNLRVATSLCRAAGPVEQIMAEIRHSGESTKYLYLLLACVATARSAAELCERGDQFYDNLASEDSSLLASFVYLSKDKAQPLDVSNSLYLVGSYLSRRLGEDDEVVVSYMNCTGDGLVREDLLSSRKRKEMRLRKQEEIRDSFRRKQELFMQKIEEETPLPDEVKHLEMDVNELQISQDFSVDNHLKKSVNADHTCVVCHAHSRDDVSVIGLIGYAQVTQNLQRDSNLADADSFMNEIDFTNVLEDSANQPVSSESPSPETAVLSEDLSPDGDAKSAAGQEEVGKMLSVPLINTGVGTRREVYVNFCGHYIHNTCLEVNIEFKTSSETNEQNIEVDDLTDQNLGEFLCPFCRRLANSFVPLIAPRAMRKSELRTTDFEEWKRFAEEKFKNSYRPAEKLPRYWRYGTDWITRNQVLPPNSNPFRNPLFLVVMPLIYKFAPAFFNEVRQSPSVPFWRTIEAVAVSIGVTELIYRSGNTPGPGSTVVVETMPQLLHSCRVQLSYLATNADVMAYLWEIISSGKGDPFGKLIHAVMLWPEELHRSDLMAMVKICNASESYGDSSISTLRRELVYLRRATVLLSYLTGDDLDLQAYNEENDAVPELKRLRSKYDIDEPLERGLPEKLTIYYPRLYKLPSMLQDLLEKLDANNRVRCRKCGKNSYQLALCLVCSRLISAPSACCGETNETNMSAGDLLITARNHARRCGAGIGVFLILQDVRAWGTDERRRHSFAGLSAILLSRAKRYAIWCSPFLDEHGEEDVGLSRGKPLHFSEDRYGVLEKLWLSAGFDYDSRIIESSHTLDFQNILYFVQQFLER</sequence>
<dbReference type="Pfam" id="PF22960">
    <property type="entry name" value="WHD_UBR1"/>
    <property type="match status" value="1"/>
</dbReference>
<evidence type="ECO:0000256" key="4">
    <source>
        <dbReference type="ARBA" id="ARBA00022723"/>
    </source>
</evidence>
<dbReference type="Gene3D" id="2.10.110.30">
    <property type="match status" value="1"/>
</dbReference>
<evidence type="ECO:0000313" key="14">
    <source>
        <dbReference type="Proteomes" id="UP001157974"/>
    </source>
</evidence>
<reference evidence="13 14" key="1">
    <citation type="journal article" date="2023" name="Nat. Commun.">
        <title>Origin of minicircular mitochondrial genomes in red algae.</title>
        <authorList>
            <person name="Lee Y."/>
            <person name="Cho C.H."/>
            <person name="Lee Y.M."/>
            <person name="Park S.I."/>
            <person name="Yang J.H."/>
            <person name="West J.A."/>
            <person name="Bhattacharya D."/>
            <person name="Yoon H.S."/>
        </authorList>
    </citation>
    <scope>NUCLEOTIDE SEQUENCE [LARGE SCALE GENOMIC DNA]</scope>
    <source>
        <strain evidence="13 14">CCMP1338</strain>
        <tissue evidence="13">Whole cell</tissue>
    </source>
</reference>
<feature type="domain" description="UBR-type" evidence="12">
    <location>
        <begin position="51"/>
        <end position="121"/>
    </location>
</feature>
<dbReference type="InterPro" id="IPR044046">
    <property type="entry name" value="E3_ligase_UBR-like_C"/>
</dbReference>
<keyword evidence="14" id="KW-1185">Reference proteome</keyword>
<feature type="region of interest" description="Disordered" evidence="11">
    <location>
        <begin position="1014"/>
        <end position="1047"/>
    </location>
</feature>
<dbReference type="Pfam" id="PF02207">
    <property type="entry name" value="zf-UBR"/>
    <property type="match status" value="1"/>
</dbReference>
<evidence type="ECO:0000256" key="3">
    <source>
        <dbReference type="ARBA" id="ARBA00022679"/>
    </source>
</evidence>
<keyword evidence="5 10" id="KW-0863">Zinc-finger</keyword>
<protein>
    <recommendedName>
        <fullName evidence="10">E3 ubiquitin-protein ligase</fullName>
        <ecNumber evidence="10">2.3.2.27</ecNumber>
    </recommendedName>
</protein>
<evidence type="ECO:0000256" key="8">
    <source>
        <dbReference type="ARBA" id="ARBA00046341"/>
    </source>
</evidence>
<evidence type="ECO:0000256" key="5">
    <source>
        <dbReference type="ARBA" id="ARBA00022771"/>
    </source>
</evidence>
<evidence type="ECO:0000256" key="2">
    <source>
        <dbReference type="ARBA" id="ARBA00004906"/>
    </source>
</evidence>
<dbReference type="SMART" id="SM00396">
    <property type="entry name" value="ZnF_UBR1"/>
    <property type="match status" value="1"/>
</dbReference>
<dbReference type="PANTHER" id="PTHR21497">
    <property type="entry name" value="UBIQUITIN LIGASE E3 ALPHA-RELATED"/>
    <property type="match status" value="1"/>
</dbReference>
<dbReference type="CDD" id="cd19673">
    <property type="entry name" value="UBR-box_UBR3"/>
    <property type="match status" value="1"/>
</dbReference>
<dbReference type="GO" id="GO:0071596">
    <property type="term" value="P:ubiquitin-dependent protein catabolic process via the N-end rule pathway"/>
    <property type="evidence" value="ECO:0007669"/>
    <property type="project" value="UniProtKB-UniRule"/>
</dbReference>
<evidence type="ECO:0000256" key="7">
    <source>
        <dbReference type="ARBA" id="ARBA00022833"/>
    </source>
</evidence>
<dbReference type="InterPro" id="IPR039164">
    <property type="entry name" value="UBR1-like"/>
</dbReference>
<comment type="catalytic activity">
    <reaction evidence="1 10">
        <text>S-ubiquitinyl-[E2 ubiquitin-conjugating enzyme]-L-cysteine + [acceptor protein]-L-lysine = [E2 ubiquitin-conjugating enzyme]-L-cysteine + N(6)-ubiquitinyl-[acceptor protein]-L-lysine.</text>
        <dbReference type="EC" id="2.3.2.27"/>
    </reaction>
</comment>
<keyword evidence="6 10" id="KW-0833">Ubl conjugation pathway</keyword>
<evidence type="ECO:0000256" key="6">
    <source>
        <dbReference type="ARBA" id="ARBA00022786"/>
    </source>
</evidence>
<dbReference type="InterPro" id="IPR055194">
    <property type="entry name" value="UBR1-like_WH"/>
</dbReference>
<dbReference type="EC" id="2.3.2.27" evidence="10"/>
<dbReference type="EMBL" id="JAMWBK010000006">
    <property type="protein sequence ID" value="KAJ8904400.1"/>
    <property type="molecule type" value="Genomic_DNA"/>
</dbReference>
<organism evidence="13 14">
    <name type="scientific">Rhodosorus marinus</name>
    <dbReference type="NCBI Taxonomy" id="101924"/>
    <lineage>
        <taxon>Eukaryota</taxon>
        <taxon>Rhodophyta</taxon>
        <taxon>Stylonematophyceae</taxon>
        <taxon>Stylonematales</taxon>
        <taxon>Stylonemataceae</taxon>
        <taxon>Rhodosorus</taxon>
    </lineage>
</organism>
<name>A0AAV8UPB9_9RHOD</name>
<evidence type="ECO:0000256" key="11">
    <source>
        <dbReference type="SAM" id="MobiDB-lite"/>
    </source>
</evidence>
<proteinExistence type="inferred from homology"/>
<dbReference type="GO" id="GO:0061630">
    <property type="term" value="F:ubiquitin protein ligase activity"/>
    <property type="evidence" value="ECO:0007669"/>
    <property type="project" value="UniProtKB-UniRule"/>
</dbReference>
<dbReference type="PANTHER" id="PTHR21497:SF24">
    <property type="entry name" value="E3 UBIQUITIN-PROTEIN LIGASE UBR1"/>
    <property type="match status" value="1"/>
</dbReference>
<evidence type="ECO:0000256" key="9">
    <source>
        <dbReference type="PROSITE-ProRule" id="PRU00508"/>
    </source>
</evidence>
<comment type="similarity">
    <text evidence="8 10">Belongs to the E3 ubiquitin-protein ligase UBR1-like family.</text>
</comment>
<comment type="function">
    <text evidence="10">Ubiquitin ligase protein which is a component of the N-end rule pathway. Recognizes and binds to proteins bearing specific N-terminal residues that are destabilizing according to the N-end rule, leading to their ubiquitination and subsequent degradation.</text>
</comment>
<comment type="pathway">
    <text evidence="2 10">Protein modification; protein ubiquitination.</text>
</comment>
<dbReference type="GO" id="GO:0016567">
    <property type="term" value="P:protein ubiquitination"/>
    <property type="evidence" value="ECO:0007669"/>
    <property type="project" value="UniProtKB-UniRule"/>
</dbReference>
<accession>A0AAV8UPB9</accession>
<dbReference type="FunFam" id="2.10.110.30:FF:000002">
    <property type="entry name" value="Putative e3 ubiquitin-protein ligase ubr3"/>
    <property type="match status" value="1"/>
</dbReference>
<evidence type="ECO:0000256" key="10">
    <source>
        <dbReference type="RuleBase" id="RU366018"/>
    </source>
</evidence>
<dbReference type="InterPro" id="IPR003126">
    <property type="entry name" value="Znf_UBR"/>
</dbReference>
<evidence type="ECO:0000256" key="1">
    <source>
        <dbReference type="ARBA" id="ARBA00000900"/>
    </source>
</evidence>
<keyword evidence="7 10" id="KW-0862">Zinc</keyword>
<dbReference type="PROSITE" id="PS51157">
    <property type="entry name" value="ZF_UBR"/>
    <property type="match status" value="1"/>
</dbReference>
<keyword evidence="3 10" id="KW-0808">Transferase</keyword>
<evidence type="ECO:0000313" key="13">
    <source>
        <dbReference type="EMBL" id="KAJ8904400.1"/>
    </source>
</evidence>
<feature type="zinc finger region" description="UBR-type" evidence="9">
    <location>
        <begin position="51"/>
        <end position="121"/>
    </location>
</feature>
<gene>
    <name evidence="13" type="ORF">NDN08_000919</name>
</gene>